<evidence type="ECO:0000256" key="1">
    <source>
        <dbReference type="SAM" id="SignalP"/>
    </source>
</evidence>
<feature type="signal peptide" evidence="1">
    <location>
        <begin position="1"/>
        <end position="18"/>
    </location>
</feature>
<dbReference type="AlphaFoldDB" id="A0A1J1E3I1"/>
<keyword evidence="1" id="KW-0732">Signal</keyword>
<dbReference type="KEGG" id="dtr:RSDT_0955"/>
<dbReference type="PROSITE" id="PS51257">
    <property type="entry name" value="PROKAR_LIPOPROTEIN"/>
    <property type="match status" value="1"/>
</dbReference>
<proteinExistence type="predicted"/>
<dbReference type="Proteomes" id="UP000242645">
    <property type="component" value="Chromosome"/>
</dbReference>
<evidence type="ECO:0008006" key="4">
    <source>
        <dbReference type="Google" id="ProtNLM"/>
    </source>
</evidence>
<evidence type="ECO:0000313" key="2">
    <source>
        <dbReference type="EMBL" id="BAV92467.1"/>
    </source>
</evidence>
<evidence type="ECO:0000313" key="3">
    <source>
        <dbReference type="Proteomes" id="UP000242645"/>
    </source>
</evidence>
<accession>A0A1J1E3I1</accession>
<feature type="chain" id="PRO_5009618711" description="DUF4881 domain-containing protein" evidence="1">
    <location>
        <begin position="19"/>
        <end position="192"/>
    </location>
</feature>
<name>A0A1J1E3I1_9BACT</name>
<protein>
    <recommendedName>
        <fullName evidence="4">DUF4881 domain-containing protein</fullName>
    </recommendedName>
</protein>
<organism evidence="2 3">
    <name type="scientific">Candidatus Desulfovibrio trichonymphae</name>
    <dbReference type="NCBI Taxonomy" id="1725232"/>
    <lineage>
        <taxon>Bacteria</taxon>
        <taxon>Pseudomonadati</taxon>
        <taxon>Thermodesulfobacteriota</taxon>
        <taxon>Desulfovibrionia</taxon>
        <taxon>Desulfovibrionales</taxon>
        <taxon>Desulfovibrionaceae</taxon>
        <taxon>Desulfovibrio</taxon>
    </lineage>
</organism>
<reference evidence="2 3" key="1">
    <citation type="journal article" date="2017" name="ISME J.">
        <title>Genome of 'Ca. Desulfovibrio trichonymphae', an H2-oxidizing bacterium in a tripartite symbiotic system within a protist cell in the termite gut.</title>
        <authorList>
            <person name="Kuwahara H."/>
            <person name="Yuki M."/>
            <person name="Izawa K."/>
            <person name="Ohkuma M."/>
            <person name="Hongoh Y."/>
        </authorList>
    </citation>
    <scope>NUCLEOTIDE SEQUENCE [LARGE SCALE GENOMIC DNA]</scope>
    <source>
        <strain evidence="2 3">Rs-N31</strain>
    </source>
</reference>
<keyword evidence="3" id="KW-1185">Reference proteome</keyword>
<dbReference type="Pfam" id="PF16222">
    <property type="entry name" value="DUF4881"/>
    <property type="match status" value="1"/>
</dbReference>
<dbReference type="RefSeq" id="WP_096400032.1">
    <property type="nucleotide sequence ID" value="NZ_AP017368.1"/>
</dbReference>
<dbReference type="InterPro" id="IPR032621">
    <property type="entry name" value="DUF4881"/>
</dbReference>
<dbReference type="OrthoDB" id="5431571at2"/>
<sequence>MKIRTLLISVLAFSFALAACDFNGDVEQGRAVAFDPATKTMTIVVDANRNSANPSYTGAVITYKLPVEAKEMGPKPIVGGLLKINLDKSLVIFDPISNAPKEMTVEFTDVEKNIGSKHPKVAGKTFPLIDEEKGRVTIYASDLKALITFKPQRLLSPEVWTAGDIMRVAYHNDDKIQAIRVMNVSKTDIFKR</sequence>
<gene>
    <name evidence="2" type="ORF">RSDT_0955</name>
</gene>
<dbReference type="EMBL" id="AP017368">
    <property type="protein sequence ID" value="BAV92467.1"/>
    <property type="molecule type" value="Genomic_DNA"/>
</dbReference>